<dbReference type="SUPFAM" id="SSF48350">
    <property type="entry name" value="GTPase activation domain, GAP"/>
    <property type="match status" value="1"/>
</dbReference>
<dbReference type="InterPro" id="IPR035892">
    <property type="entry name" value="C2_domain_sf"/>
</dbReference>
<keyword evidence="1" id="KW-0343">GTPase activation</keyword>
<dbReference type="PANTHER" id="PTHR10194">
    <property type="entry name" value="RAS GTPASE-ACTIVATING PROTEINS"/>
    <property type="match status" value="1"/>
</dbReference>
<reference evidence="6" key="1">
    <citation type="submission" date="2025-08" db="UniProtKB">
        <authorList>
            <consortium name="RefSeq"/>
        </authorList>
    </citation>
    <scope>IDENTIFICATION</scope>
</reference>
<dbReference type="RefSeq" id="XP_021042191.1">
    <property type="nucleotide sequence ID" value="XM_021186532.2"/>
</dbReference>
<dbReference type="InterPro" id="IPR001936">
    <property type="entry name" value="RasGAP_dom"/>
</dbReference>
<protein>
    <submittedName>
        <fullName evidence="6">RAS protein activator like-3 isoform X1</fullName>
    </submittedName>
</protein>
<dbReference type="PROSITE" id="PS00509">
    <property type="entry name" value="RAS_GTPASE_ACTIV_1"/>
    <property type="match status" value="1"/>
</dbReference>
<feature type="region of interest" description="Disordered" evidence="2">
    <location>
        <begin position="1059"/>
        <end position="1084"/>
    </location>
</feature>
<organism evidence="5 6">
    <name type="scientific">Mus caroli</name>
    <name type="common">Ryukyu mouse</name>
    <name type="synonym">Ricefield mouse</name>
    <dbReference type="NCBI Taxonomy" id="10089"/>
    <lineage>
        <taxon>Eukaryota</taxon>
        <taxon>Metazoa</taxon>
        <taxon>Chordata</taxon>
        <taxon>Craniata</taxon>
        <taxon>Vertebrata</taxon>
        <taxon>Euteleostomi</taxon>
        <taxon>Mammalia</taxon>
        <taxon>Eutheria</taxon>
        <taxon>Euarchontoglires</taxon>
        <taxon>Glires</taxon>
        <taxon>Rodentia</taxon>
        <taxon>Myomorpha</taxon>
        <taxon>Muroidea</taxon>
        <taxon>Muridae</taxon>
        <taxon>Murinae</taxon>
        <taxon>Mus</taxon>
        <taxon>Mus</taxon>
    </lineage>
</organism>
<gene>
    <name evidence="6" type="primary">Rasal3</name>
</gene>
<dbReference type="SUPFAM" id="SSF50729">
    <property type="entry name" value="PH domain-like"/>
    <property type="match status" value="1"/>
</dbReference>
<name>A0A6P5RD94_MUSCR</name>
<dbReference type="CDD" id="cd05136">
    <property type="entry name" value="RasGAP_DAB2IP"/>
    <property type="match status" value="1"/>
</dbReference>
<evidence type="ECO:0000259" key="3">
    <source>
        <dbReference type="PROSITE" id="PS50004"/>
    </source>
</evidence>
<dbReference type="Proteomes" id="UP000515126">
    <property type="component" value="Chromosome 17"/>
</dbReference>
<evidence type="ECO:0000313" key="5">
    <source>
        <dbReference type="Proteomes" id="UP000515126"/>
    </source>
</evidence>
<evidence type="ECO:0000259" key="4">
    <source>
        <dbReference type="PROSITE" id="PS50018"/>
    </source>
</evidence>
<proteinExistence type="predicted"/>
<dbReference type="KEGG" id="mcal:110312703"/>
<dbReference type="InterPro" id="IPR023152">
    <property type="entry name" value="RasGAP_CS"/>
</dbReference>
<feature type="region of interest" description="Disordered" evidence="2">
    <location>
        <begin position="36"/>
        <end position="77"/>
    </location>
</feature>
<accession>A0A6P5RD94</accession>
<dbReference type="AlphaFoldDB" id="A0A6P5RD94"/>
<dbReference type="Pfam" id="PF00616">
    <property type="entry name" value="RasGAP"/>
    <property type="match status" value="2"/>
</dbReference>
<dbReference type="InterPro" id="IPR039360">
    <property type="entry name" value="Ras_GTPase"/>
</dbReference>
<dbReference type="GO" id="GO:0005096">
    <property type="term" value="F:GTPase activator activity"/>
    <property type="evidence" value="ECO:0007669"/>
    <property type="project" value="UniProtKB-KW"/>
</dbReference>
<feature type="domain" description="Ras-GAP" evidence="4">
    <location>
        <begin position="527"/>
        <end position="719"/>
    </location>
</feature>
<dbReference type="CTD" id="64926"/>
<evidence type="ECO:0000256" key="1">
    <source>
        <dbReference type="ARBA" id="ARBA00022468"/>
    </source>
</evidence>
<feature type="region of interest" description="Disordered" evidence="2">
    <location>
        <begin position="277"/>
        <end position="299"/>
    </location>
</feature>
<dbReference type="PROSITE" id="PS50004">
    <property type="entry name" value="C2"/>
    <property type="match status" value="1"/>
</dbReference>
<dbReference type="SMART" id="SM00323">
    <property type="entry name" value="RasGAP"/>
    <property type="match status" value="1"/>
</dbReference>
<dbReference type="PROSITE" id="PS50018">
    <property type="entry name" value="RAS_GTPASE_ACTIV_2"/>
    <property type="match status" value="1"/>
</dbReference>
<dbReference type="InterPro" id="IPR000008">
    <property type="entry name" value="C2_dom"/>
</dbReference>
<dbReference type="Pfam" id="PF25321">
    <property type="entry name" value="PH_RASGAP"/>
    <property type="match status" value="1"/>
</dbReference>
<sequence length="1084" mass="119128">MCGILKYVPGGKAEKRPGEMKSECGQTMFRTFWSRSRDSSAMDPPLQSEDSQTQPSLPSPLTSYRWHTGGSGGKTAGGFRWGRFAGWGRTLSHQEPMVSSQPAPRSLFRRVLSAPPKESRSNRLRFSKTLWGRHKNVASLLEPKPNPKAPERGKQAMVPGVKGQLSGVSSLLQSQPELEVVADPDLPVAQIPEPPTPDMPVWNIDGFTLLEGRLVMLGEEEGPRQIRVGSASSESSMQAALGNLKDAVRTPGKTEPEAAGSNQVHNVRKLLKRLKEKKRAKSELGAYTPRDGPPSALGSRESLATLSELDLGAERDVRVWPLHPSLLGEPYCFQVTWAGGSLCFSCRSSAERDRWIEDLRRQFQPSQDNVERQEMWLTVWVHEAKGLPRATVPGVRAELWLDGALLARTAPRAGPGQLFWAERFHFEALPPARRLSLRLRRAGPAGATVGRVVLELDEVSIPRAPAAGLERWFPVLGAPAGAVLRARIRVRCLRVLPSERYKELAEFLTFHYARLCGALEPALSAQAKEELAAAMVRVLRATGRAQALVTDLGTAELARCGGREALLFRENTLATKAIDEYMKLVAQEYLQDTLGQVVRCLCASTEDCEVDPSKCPTPELPKHQARLRNSCEEVFENIIHSYNCFPAELGTVFSSWREACKARGSEALGPRLVCASLFLRLLCPAILAPSLFGLAPEHPAPGPARTLTLIAKVIQNLANCAPFGEKEAYMVFMNSFLEDHGPAMQHFLDQVATVDADTTPSGYQGSGDLALQLAVLHVQLCTIFAELDQKTQDSLEPLPTILRAIEEGRPVPVSVPMRLPRISTQVQPSFFSGEKPGFLAPRDLPKHTPLISKSQSLRSFQGAGSWASRRPDEERPQRRPRPVLRTQSVPARRPTHRRPSAGSKPRPKGSLRMGPAPCGRAWTRASASLPRKPSVPWQRQLDQPGDRYQTTGTHRPVGKLAEIQCEVAGFREAQKALSLLVESLSTQVQALKEQQEHFHCQLQDLYSTLGAGISKLDSKGGLPSNGSHRLKSLEHRLTEMECSQDQLRDSLQSLQLLSKTPGSRSQPLPLKAPCVNGADLSMGT</sequence>
<feature type="compositionally biased region" description="Polar residues" evidence="2">
    <location>
        <begin position="48"/>
        <end position="62"/>
    </location>
</feature>
<dbReference type="PANTHER" id="PTHR10194:SF96">
    <property type="entry name" value="RAS PROTEIN ACTIVATOR LIKE-3"/>
    <property type="match status" value="1"/>
</dbReference>
<evidence type="ECO:0000256" key="2">
    <source>
        <dbReference type="SAM" id="MobiDB-lite"/>
    </source>
</evidence>
<dbReference type="Gene3D" id="1.10.506.10">
    <property type="entry name" value="GTPase Activation - p120gap, domain 1"/>
    <property type="match status" value="2"/>
</dbReference>
<feature type="region of interest" description="Disordered" evidence="2">
    <location>
        <begin position="828"/>
        <end position="953"/>
    </location>
</feature>
<evidence type="ECO:0000313" key="6">
    <source>
        <dbReference type="RefSeq" id="XP_021042191.1"/>
    </source>
</evidence>
<dbReference type="InterPro" id="IPR057606">
    <property type="entry name" value="SynGAP1-like_PH"/>
</dbReference>
<dbReference type="SUPFAM" id="SSF49562">
    <property type="entry name" value="C2 domain (Calcium/lipid-binding domain, CaLB)"/>
    <property type="match status" value="1"/>
</dbReference>
<feature type="domain" description="C2" evidence="3">
    <location>
        <begin position="355"/>
        <end position="473"/>
    </location>
</feature>
<feature type="compositionally biased region" description="Basic residues" evidence="2">
    <location>
        <begin position="893"/>
        <end position="909"/>
    </location>
</feature>
<dbReference type="GeneID" id="110312703"/>
<keyword evidence="5" id="KW-1185">Reference proteome</keyword>
<dbReference type="InterPro" id="IPR008936">
    <property type="entry name" value="Rho_GTPase_activation_prot"/>
</dbReference>